<evidence type="ECO:0000313" key="1">
    <source>
        <dbReference type="EMBL" id="MFD1421376.1"/>
    </source>
</evidence>
<comment type="caution">
    <text evidence="1">The sequence shown here is derived from an EMBL/GenBank/DDBJ whole genome shotgun (WGS) entry which is preliminary data.</text>
</comment>
<evidence type="ECO:0000313" key="2">
    <source>
        <dbReference type="Proteomes" id="UP001597188"/>
    </source>
</evidence>
<dbReference type="EMBL" id="JBHTOJ010000039">
    <property type="protein sequence ID" value="MFD1421376.1"/>
    <property type="molecule type" value="Genomic_DNA"/>
</dbReference>
<gene>
    <name evidence="1" type="ORF">ACFQ5L_10540</name>
</gene>
<dbReference type="Proteomes" id="UP001597188">
    <property type="component" value="Unassembled WGS sequence"/>
</dbReference>
<sequence length="49" mass="5627">MLYDAKRLPTMTPLAKIQARYPHDTVQLITIDLKQAGLDVIEQTAPYHF</sequence>
<proteinExistence type="predicted"/>
<protein>
    <submittedName>
        <fullName evidence="1">Uncharacterized protein</fullName>
    </submittedName>
</protein>
<reference evidence="2" key="1">
    <citation type="journal article" date="2019" name="Int. J. Syst. Evol. Microbiol.">
        <title>The Global Catalogue of Microorganisms (GCM) 10K type strain sequencing project: providing services to taxonomists for standard genome sequencing and annotation.</title>
        <authorList>
            <consortium name="The Broad Institute Genomics Platform"/>
            <consortium name="The Broad Institute Genome Sequencing Center for Infectious Disease"/>
            <person name="Wu L."/>
            <person name="Ma J."/>
        </authorList>
    </citation>
    <scope>NUCLEOTIDE SEQUENCE [LARGE SCALE GENOMIC DNA]</scope>
    <source>
        <strain evidence="2">CCM 8931</strain>
    </source>
</reference>
<keyword evidence="2" id="KW-1185">Reference proteome</keyword>
<name>A0ABW4C1K1_9LACO</name>
<accession>A0ABW4C1K1</accession>
<organism evidence="1 2">
    <name type="scientific">Lactiplantibacillus songbeiensis</name>
    <dbReference type="NCBI Taxonomy" id="2559920"/>
    <lineage>
        <taxon>Bacteria</taxon>
        <taxon>Bacillati</taxon>
        <taxon>Bacillota</taxon>
        <taxon>Bacilli</taxon>
        <taxon>Lactobacillales</taxon>
        <taxon>Lactobacillaceae</taxon>
        <taxon>Lactiplantibacillus</taxon>
    </lineage>
</organism>